<dbReference type="InterPro" id="IPR036236">
    <property type="entry name" value="Znf_C2H2_sf"/>
</dbReference>
<evidence type="ECO:0000256" key="10">
    <source>
        <dbReference type="ARBA" id="ARBA00023242"/>
    </source>
</evidence>
<dbReference type="FunFam" id="3.30.160.60:FF:001370">
    <property type="entry name" value="Zinc finger protein"/>
    <property type="match status" value="1"/>
</dbReference>
<keyword evidence="6" id="KW-0862">Zinc</keyword>
<feature type="compositionally biased region" description="Basic and acidic residues" evidence="12">
    <location>
        <begin position="1"/>
        <end position="18"/>
    </location>
</feature>
<dbReference type="GO" id="GO:0008270">
    <property type="term" value="F:zinc ion binding"/>
    <property type="evidence" value="ECO:0007669"/>
    <property type="project" value="UniProtKB-KW"/>
</dbReference>
<dbReference type="PROSITE" id="PS00028">
    <property type="entry name" value="ZINC_FINGER_C2H2_1"/>
    <property type="match status" value="4"/>
</dbReference>
<sequence>MNDEAQSKECKGQGDRTSRNQRAVADVSHLRAPSVTMHMETGNPHTVTISDSGIHQTVTLVNSEIARTVPLTSSNGLNGVQTYIQTHPQAHSHMEKLSESQGHSQMPGDTQTRLQSLLELQTQSQLLLQPQIQTQSHVHSQHLMHSQSHHTHALSHAPTASSQLTHVQSQLPAPQSPVMYSVADMLDHMPVSQVSKPGDEISSVRIPVTRTSQNSSSGSLQDMPSPAVDLGEIHSPQAKLYSALSSLSDSSALSSLSESSQIHFATVGIHQVFSPAQVLDALVTSKTKNSPNAGNLLTSVSSTGLDSICGLISPEKSEDQSTLSESSMLNSHLSNAGHVHAEVAKLEVPDVSNISSVIASNKWLNSLLDATKPHVPSHIAKAAELAHLIPSPNVRVANALRAGEIENGNMDSVFATPNRESVPLSTATQTCGTNITGNMRNPSAYGDNKGLSSSLLENANVSSTLPLSNNSVLLSTFTGHNQTPQQRQCDALQQVLVGQNIANLDEPHLEAFSNESVRLLNSISAPQSLPVTSCAISGINTSALSSVDRSVKKVLLAPLNQANLPKPISNLGLIDLIPKSNVVADNQSRPVTNVFTKQGLITSTDPMFSTVVTAANSPSSLNSYGLSKCVMSQETLHRAKSHATDSRVSHLADIINRTSSSDIMLSGASGNLLLGMTDTRISHTGDILLSELHRSDESDLSLSSTLTGTGDDLPGNASTLVTDTGLGNSIGADTAALHVLPSSPPLQGLPSPPLSSFSLHSIPSDFMVSGISSSKLPSVQGQFPALLSSLATTSDFDQLLENSMCIDMNSLSESEVSLSTASSSFPYSPEKPVTVKKSTSPLSDLTFTSALKAADLKIDIEFEDGVHHSAAFQPHIEKASQPDAGISSLSDLQETVSQMTSGASGHKESTLLYKKPEAQANLKPSSVYKGKKKREILKKNELLVQQVACFKCRLCSFLSQDKDEMGNHMKRFHSQYLSDSEESESEPILSSKKVKVHVPKKNPVFESVPGLDIQASIKTRAKHQSSKQGKKVECRMGNWNTSSNSVFFVRDESSREHIEENDSSGVHIFIKTDTDPNCTIVKDNTEEPREPDINPESEQDGGDDTKTQETHITADAVLDHSGGITKKKRKRIKASADGIKCDLNGCTYKMINESNIEYHRKCHSGGKFRCLECNEEFVMWSVLAVHLWRQHMIDMELHTCDKCNYKSYSYSKLMNIHYKIHSDERPSICDICGKGFKTPKQLRSHKSVHLRKQSSTTIRCDKCQRTFSDKRMLRNHLDSVHNKVKPFLCNYCGYSTASKSTLKMHMRQHT</sequence>
<evidence type="ECO:0000313" key="14">
    <source>
        <dbReference type="EMBL" id="KAK7022867.1"/>
    </source>
</evidence>
<comment type="similarity">
    <text evidence="2">Belongs to the krueppel C2H2-type zinc-finger protein family.</text>
</comment>
<evidence type="ECO:0000256" key="6">
    <source>
        <dbReference type="ARBA" id="ARBA00022833"/>
    </source>
</evidence>
<evidence type="ECO:0000313" key="15">
    <source>
        <dbReference type="Proteomes" id="UP001381693"/>
    </source>
</evidence>
<dbReference type="EMBL" id="JAXCGZ010022832">
    <property type="protein sequence ID" value="KAK7022867.1"/>
    <property type="molecule type" value="Genomic_DNA"/>
</dbReference>
<feature type="domain" description="C2H2-type" evidence="13">
    <location>
        <begin position="1198"/>
        <end position="1226"/>
    </location>
</feature>
<dbReference type="GO" id="GO:0003690">
    <property type="term" value="F:double-stranded DNA binding"/>
    <property type="evidence" value="ECO:0007669"/>
    <property type="project" value="UniProtKB-ARBA"/>
</dbReference>
<evidence type="ECO:0000256" key="5">
    <source>
        <dbReference type="ARBA" id="ARBA00022771"/>
    </source>
</evidence>
<feature type="compositionally biased region" description="Basic and acidic residues" evidence="12">
    <location>
        <begin position="1083"/>
        <end position="1092"/>
    </location>
</feature>
<keyword evidence="8" id="KW-0238">DNA-binding</keyword>
<feature type="compositionally biased region" description="Polar residues" evidence="12">
    <location>
        <begin position="424"/>
        <end position="441"/>
    </location>
</feature>
<feature type="region of interest" description="Disordered" evidence="12">
    <location>
        <begin position="137"/>
        <end position="172"/>
    </location>
</feature>
<dbReference type="Pfam" id="PF00096">
    <property type="entry name" value="zf-C2H2"/>
    <property type="match status" value="3"/>
</dbReference>
<evidence type="ECO:0000256" key="4">
    <source>
        <dbReference type="ARBA" id="ARBA00022737"/>
    </source>
</evidence>
<dbReference type="SUPFAM" id="SSF57667">
    <property type="entry name" value="beta-beta-alpha zinc fingers"/>
    <property type="match status" value="2"/>
</dbReference>
<keyword evidence="15" id="KW-1185">Reference proteome</keyword>
<name>A0AAN8ZTH8_HALRR</name>
<evidence type="ECO:0000256" key="2">
    <source>
        <dbReference type="ARBA" id="ARBA00006991"/>
    </source>
</evidence>
<feature type="region of interest" description="Disordered" evidence="12">
    <location>
        <begin position="424"/>
        <end position="444"/>
    </location>
</feature>
<proteinExistence type="inferred from homology"/>
<comment type="caution">
    <text evidence="14">The sequence shown here is derived from an EMBL/GenBank/DDBJ whole genome shotgun (WGS) entry which is preliminary data.</text>
</comment>
<evidence type="ECO:0000256" key="8">
    <source>
        <dbReference type="ARBA" id="ARBA00023125"/>
    </source>
</evidence>
<dbReference type="PROSITE" id="PS50157">
    <property type="entry name" value="ZINC_FINGER_C2H2_2"/>
    <property type="match status" value="4"/>
</dbReference>
<keyword evidence="7" id="KW-0805">Transcription regulation</keyword>
<feature type="domain" description="C2H2-type" evidence="13">
    <location>
        <begin position="1227"/>
        <end position="1254"/>
    </location>
</feature>
<dbReference type="InterPro" id="IPR013087">
    <property type="entry name" value="Znf_C2H2_type"/>
</dbReference>
<feature type="domain" description="C2H2-type" evidence="13">
    <location>
        <begin position="1287"/>
        <end position="1310"/>
    </location>
</feature>
<organism evidence="14 15">
    <name type="scientific">Halocaridina rubra</name>
    <name type="common">Hawaiian red shrimp</name>
    <dbReference type="NCBI Taxonomy" id="373956"/>
    <lineage>
        <taxon>Eukaryota</taxon>
        <taxon>Metazoa</taxon>
        <taxon>Ecdysozoa</taxon>
        <taxon>Arthropoda</taxon>
        <taxon>Crustacea</taxon>
        <taxon>Multicrustacea</taxon>
        <taxon>Malacostraca</taxon>
        <taxon>Eumalacostraca</taxon>
        <taxon>Eucarida</taxon>
        <taxon>Decapoda</taxon>
        <taxon>Pleocyemata</taxon>
        <taxon>Caridea</taxon>
        <taxon>Atyoidea</taxon>
        <taxon>Atyidae</taxon>
        <taxon>Halocaridina</taxon>
    </lineage>
</organism>
<keyword evidence="4" id="KW-0677">Repeat</keyword>
<dbReference type="GO" id="GO:0005634">
    <property type="term" value="C:nucleus"/>
    <property type="evidence" value="ECO:0007669"/>
    <property type="project" value="UniProtKB-SubCell"/>
</dbReference>
<keyword evidence="5 11" id="KW-0863">Zinc-finger</keyword>
<evidence type="ECO:0000256" key="1">
    <source>
        <dbReference type="ARBA" id="ARBA00004123"/>
    </source>
</evidence>
<feature type="region of interest" description="Disordered" evidence="12">
    <location>
        <begin position="1"/>
        <end position="25"/>
    </location>
</feature>
<reference evidence="14 15" key="1">
    <citation type="submission" date="2023-11" db="EMBL/GenBank/DDBJ databases">
        <title>Halocaridina rubra genome assembly.</title>
        <authorList>
            <person name="Smith C."/>
        </authorList>
    </citation>
    <scope>NUCLEOTIDE SEQUENCE [LARGE SCALE GENOMIC DNA]</scope>
    <source>
        <strain evidence="14">EP-1</strain>
        <tissue evidence="14">Whole</tissue>
    </source>
</reference>
<dbReference type="Proteomes" id="UP001381693">
    <property type="component" value="Unassembled WGS sequence"/>
</dbReference>
<evidence type="ECO:0000256" key="3">
    <source>
        <dbReference type="ARBA" id="ARBA00022723"/>
    </source>
</evidence>
<comment type="subcellular location">
    <subcellularLocation>
        <location evidence="1">Nucleus</location>
    </subcellularLocation>
</comment>
<feature type="domain" description="C2H2-type" evidence="13">
    <location>
        <begin position="1258"/>
        <end position="1286"/>
    </location>
</feature>
<feature type="compositionally biased region" description="Acidic residues" evidence="12">
    <location>
        <begin position="1093"/>
        <end position="1102"/>
    </location>
</feature>
<protein>
    <recommendedName>
        <fullName evidence="13">C2H2-type domain-containing protein</fullName>
    </recommendedName>
</protein>
<dbReference type="PANTHER" id="PTHR24379:SF121">
    <property type="entry name" value="C2H2-TYPE DOMAIN-CONTAINING PROTEIN"/>
    <property type="match status" value="1"/>
</dbReference>
<evidence type="ECO:0000259" key="13">
    <source>
        <dbReference type="PROSITE" id="PS50157"/>
    </source>
</evidence>
<keyword evidence="3" id="KW-0479">Metal-binding</keyword>
<keyword evidence="10" id="KW-0539">Nucleus</keyword>
<dbReference type="PANTHER" id="PTHR24379">
    <property type="entry name" value="KRAB AND ZINC FINGER DOMAIN-CONTAINING"/>
    <property type="match status" value="1"/>
</dbReference>
<accession>A0AAN8ZTH8</accession>
<dbReference type="SMART" id="SM00355">
    <property type="entry name" value="ZnF_C2H2"/>
    <property type="match status" value="7"/>
</dbReference>
<gene>
    <name evidence="14" type="ORF">SK128_022581</name>
</gene>
<keyword evidence="9" id="KW-0804">Transcription</keyword>
<feature type="compositionally biased region" description="Basic residues" evidence="12">
    <location>
        <begin position="139"/>
        <end position="153"/>
    </location>
</feature>
<evidence type="ECO:0000256" key="7">
    <source>
        <dbReference type="ARBA" id="ARBA00023015"/>
    </source>
</evidence>
<evidence type="ECO:0000256" key="11">
    <source>
        <dbReference type="PROSITE-ProRule" id="PRU00042"/>
    </source>
</evidence>
<dbReference type="Gene3D" id="3.30.160.60">
    <property type="entry name" value="Classic Zinc Finger"/>
    <property type="match status" value="2"/>
</dbReference>
<feature type="compositionally biased region" description="Polar residues" evidence="12">
    <location>
        <begin position="158"/>
        <end position="172"/>
    </location>
</feature>
<feature type="region of interest" description="Disordered" evidence="12">
    <location>
        <begin position="1077"/>
        <end position="1107"/>
    </location>
</feature>
<evidence type="ECO:0000256" key="9">
    <source>
        <dbReference type="ARBA" id="ARBA00023163"/>
    </source>
</evidence>
<evidence type="ECO:0000256" key="12">
    <source>
        <dbReference type="SAM" id="MobiDB-lite"/>
    </source>
</evidence>
<feature type="non-terminal residue" evidence="14">
    <location>
        <position position="1310"/>
    </location>
</feature>